<name>A0AAD5M1T6_PARTN</name>
<dbReference type="InterPro" id="IPR011050">
    <property type="entry name" value="Pectin_lyase_fold/virulence"/>
</dbReference>
<organism evidence="1 2">
    <name type="scientific">Parelaphostrongylus tenuis</name>
    <name type="common">Meningeal worm</name>
    <dbReference type="NCBI Taxonomy" id="148309"/>
    <lineage>
        <taxon>Eukaryota</taxon>
        <taxon>Metazoa</taxon>
        <taxon>Ecdysozoa</taxon>
        <taxon>Nematoda</taxon>
        <taxon>Chromadorea</taxon>
        <taxon>Rhabditida</taxon>
        <taxon>Rhabditina</taxon>
        <taxon>Rhabditomorpha</taxon>
        <taxon>Strongyloidea</taxon>
        <taxon>Metastrongylidae</taxon>
        <taxon>Parelaphostrongylus</taxon>
    </lineage>
</organism>
<protein>
    <recommendedName>
        <fullName evidence="3">Right handed beta helix domain-containing protein</fullName>
    </recommendedName>
</protein>
<sequence>MVAMASSIFISKVAYCSRKISFLCDLASHCAPSGKRSPIEEEMWHLRPTKMLLNRDDSLHLLVTDPHDRNSRVEIEERWPTASTLPVEHTQGLSGDQSTNECLVLSFIGTKGDVWLESCLSASNHRDGFHLSVAGNVTVLDSHSISNGQHGFSVLETSPSVLIQQSVSHSNAANGIRFSRLQAGWSHVKLNDVNVTDHYYAAAIFFEDAFELHLNISHCFIEENHNSGIMFDGVTANSSIIIVDSNFTRNRGSTILMSLLRDVDVELRRTTFLANNLNDFDQHEAVIDIATFAERRGVLSRRYCTLRRPTVRRRSTTSVECFDNLDEENALCEEVLRRIMIANFIKIDSGYTLKTPYNFLSKVIQYGERTINYSLTISSRKCE</sequence>
<dbReference type="Gene3D" id="2.160.20.10">
    <property type="entry name" value="Single-stranded right-handed beta-helix, Pectin lyase-like"/>
    <property type="match status" value="1"/>
</dbReference>
<reference evidence="1" key="1">
    <citation type="submission" date="2021-06" db="EMBL/GenBank/DDBJ databases">
        <title>Parelaphostrongylus tenuis whole genome reference sequence.</title>
        <authorList>
            <person name="Garwood T.J."/>
            <person name="Larsen P.A."/>
            <person name="Fountain-Jones N.M."/>
            <person name="Garbe J.R."/>
            <person name="Macchietto M.G."/>
            <person name="Kania S.A."/>
            <person name="Gerhold R.W."/>
            <person name="Richards J.E."/>
            <person name="Wolf T.M."/>
        </authorList>
    </citation>
    <scope>NUCLEOTIDE SEQUENCE</scope>
    <source>
        <strain evidence="1">MNPRO001-30</strain>
        <tissue evidence="1">Meninges</tissue>
    </source>
</reference>
<evidence type="ECO:0000313" key="2">
    <source>
        <dbReference type="Proteomes" id="UP001196413"/>
    </source>
</evidence>
<evidence type="ECO:0000313" key="1">
    <source>
        <dbReference type="EMBL" id="KAJ1350625.1"/>
    </source>
</evidence>
<accession>A0AAD5M1T6</accession>
<comment type="caution">
    <text evidence="1">The sequence shown here is derived from an EMBL/GenBank/DDBJ whole genome shotgun (WGS) entry which is preliminary data.</text>
</comment>
<proteinExistence type="predicted"/>
<dbReference type="AlphaFoldDB" id="A0AAD5M1T6"/>
<dbReference type="EMBL" id="JAHQIW010000901">
    <property type="protein sequence ID" value="KAJ1350625.1"/>
    <property type="molecule type" value="Genomic_DNA"/>
</dbReference>
<gene>
    <name evidence="1" type="ORF">KIN20_006455</name>
</gene>
<keyword evidence="2" id="KW-1185">Reference proteome</keyword>
<dbReference type="Proteomes" id="UP001196413">
    <property type="component" value="Unassembled WGS sequence"/>
</dbReference>
<dbReference type="InterPro" id="IPR012334">
    <property type="entry name" value="Pectin_lyas_fold"/>
</dbReference>
<dbReference type="SUPFAM" id="SSF51126">
    <property type="entry name" value="Pectin lyase-like"/>
    <property type="match status" value="1"/>
</dbReference>
<evidence type="ECO:0008006" key="3">
    <source>
        <dbReference type="Google" id="ProtNLM"/>
    </source>
</evidence>